<dbReference type="Proteomes" id="UP001154078">
    <property type="component" value="Chromosome 1"/>
</dbReference>
<dbReference type="Pfam" id="PF02238">
    <property type="entry name" value="COX7a"/>
    <property type="match status" value="1"/>
</dbReference>
<name>A0A9P0AQG1_BRAAE</name>
<keyword evidence="8" id="KW-1185">Reference proteome</keyword>
<comment type="similarity">
    <text evidence="2">Belongs to the cytochrome c oxidase VIIa family.</text>
</comment>
<organism evidence="7 8">
    <name type="scientific">Brassicogethes aeneus</name>
    <name type="common">Rape pollen beetle</name>
    <name type="synonym">Meligethes aeneus</name>
    <dbReference type="NCBI Taxonomy" id="1431903"/>
    <lineage>
        <taxon>Eukaryota</taxon>
        <taxon>Metazoa</taxon>
        <taxon>Ecdysozoa</taxon>
        <taxon>Arthropoda</taxon>
        <taxon>Hexapoda</taxon>
        <taxon>Insecta</taxon>
        <taxon>Pterygota</taxon>
        <taxon>Neoptera</taxon>
        <taxon>Endopterygota</taxon>
        <taxon>Coleoptera</taxon>
        <taxon>Polyphaga</taxon>
        <taxon>Cucujiformia</taxon>
        <taxon>Nitidulidae</taxon>
        <taxon>Meligethinae</taxon>
        <taxon>Brassicogethes</taxon>
    </lineage>
</organism>
<keyword evidence="6" id="KW-0812">Transmembrane</keyword>
<dbReference type="GO" id="GO:0045277">
    <property type="term" value="C:respiratory chain complex IV"/>
    <property type="evidence" value="ECO:0007669"/>
    <property type="project" value="InterPro"/>
</dbReference>
<dbReference type="SUPFAM" id="SSF81419">
    <property type="entry name" value="Mitochondrial cytochrome c oxidase subunit VIIa"/>
    <property type="match status" value="1"/>
</dbReference>
<dbReference type="OrthoDB" id="5966508at2759"/>
<dbReference type="GO" id="GO:0006123">
    <property type="term" value="P:mitochondrial electron transport, cytochrome c to oxygen"/>
    <property type="evidence" value="ECO:0007669"/>
    <property type="project" value="InterPro"/>
</dbReference>
<proteinExistence type="inferred from homology"/>
<feature type="transmembrane region" description="Helical" evidence="6">
    <location>
        <begin position="78"/>
        <end position="102"/>
    </location>
</feature>
<dbReference type="GO" id="GO:0005743">
    <property type="term" value="C:mitochondrial inner membrane"/>
    <property type="evidence" value="ECO:0007669"/>
    <property type="project" value="UniProtKB-SubCell"/>
</dbReference>
<keyword evidence="6" id="KW-1133">Transmembrane helix</keyword>
<evidence type="ECO:0000256" key="2">
    <source>
        <dbReference type="ARBA" id="ARBA00009331"/>
    </source>
</evidence>
<reference evidence="7" key="1">
    <citation type="submission" date="2021-12" db="EMBL/GenBank/DDBJ databases">
        <authorList>
            <person name="King R."/>
        </authorList>
    </citation>
    <scope>NUCLEOTIDE SEQUENCE</scope>
</reference>
<gene>
    <name evidence="7" type="ORF">MELIAE_LOCUS371</name>
</gene>
<dbReference type="InterPro" id="IPR036539">
    <property type="entry name" value="Cyt_c_oxidase_su7a_sf"/>
</dbReference>
<sequence>MEDTANILPIILKAKPRKGAYSPVMKLERKSDNQRIIDMKQNTEVVDKRTYRIKKVQQFYSEDDCNPVWLKMGARDKLFYYGTVLLMAYGLGDSVYVLYLLALPK</sequence>
<evidence type="ECO:0000256" key="1">
    <source>
        <dbReference type="ARBA" id="ARBA00004273"/>
    </source>
</evidence>
<dbReference type="InterPro" id="IPR039297">
    <property type="entry name" value="COX7a"/>
</dbReference>
<dbReference type="EMBL" id="OV121132">
    <property type="protein sequence ID" value="CAH0546136.1"/>
    <property type="molecule type" value="Genomic_DNA"/>
</dbReference>
<evidence type="ECO:0000313" key="8">
    <source>
        <dbReference type="Proteomes" id="UP001154078"/>
    </source>
</evidence>
<accession>A0A9P0AQG1</accession>
<evidence type="ECO:0000313" key="7">
    <source>
        <dbReference type="EMBL" id="CAH0546136.1"/>
    </source>
</evidence>
<keyword evidence="3" id="KW-0999">Mitochondrion inner membrane</keyword>
<evidence type="ECO:0000256" key="4">
    <source>
        <dbReference type="ARBA" id="ARBA00023128"/>
    </source>
</evidence>
<evidence type="ECO:0000256" key="6">
    <source>
        <dbReference type="SAM" id="Phobius"/>
    </source>
</evidence>
<keyword evidence="4" id="KW-0496">Mitochondrion</keyword>
<dbReference type="Gene3D" id="4.10.91.10">
    <property type="entry name" value="Cytochrome c oxidase, subunit VIIa"/>
    <property type="match status" value="1"/>
</dbReference>
<keyword evidence="5 6" id="KW-0472">Membrane</keyword>
<evidence type="ECO:0000256" key="3">
    <source>
        <dbReference type="ARBA" id="ARBA00022792"/>
    </source>
</evidence>
<evidence type="ECO:0000256" key="5">
    <source>
        <dbReference type="ARBA" id="ARBA00023136"/>
    </source>
</evidence>
<dbReference type="AlphaFoldDB" id="A0A9P0AQG1"/>
<protein>
    <submittedName>
        <fullName evidence="7">Uncharacterized protein</fullName>
    </submittedName>
</protein>
<comment type="subcellular location">
    <subcellularLocation>
        <location evidence="1">Mitochondrion inner membrane</location>
    </subcellularLocation>
</comment>